<feature type="compositionally biased region" description="Acidic residues" evidence="5">
    <location>
        <begin position="848"/>
        <end position="866"/>
    </location>
</feature>
<evidence type="ECO:0000256" key="2">
    <source>
        <dbReference type="ARBA" id="ARBA00022737"/>
    </source>
</evidence>
<dbReference type="Pfam" id="PF04818">
    <property type="entry name" value="CID"/>
    <property type="match status" value="1"/>
</dbReference>
<dbReference type="Proteomes" id="UP000095280">
    <property type="component" value="Unplaced"/>
</dbReference>
<dbReference type="InterPro" id="IPR036322">
    <property type="entry name" value="WD40_repeat_dom_sf"/>
</dbReference>
<dbReference type="InterPro" id="IPR019775">
    <property type="entry name" value="WD40_repeat_CS"/>
</dbReference>
<dbReference type="SUPFAM" id="SSF48464">
    <property type="entry name" value="ENTH/VHS domain"/>
    <property type="match status" value="1"/>
</dbReference>
<feature type="repeat" description="WD" evidence="3">
    <location>
        <begin position="1388"/>
        <end position="1432"/>
    </location>
</feature>
<evidence type="ECO:0000313" key="8">
    <source>
        <dbReference type="WBParaSite" id="maker-uti_cns_0010987-snap-gene-0.1-mRNA-1"/>
    </source>
</evidence>
<feature type="compositionally biased region" description="Low complexity" evidence="5">
    <location>
        <begin position="819"/>
        <end position="834"/>
    </location>
</feature>
<keyword evidence="1 3" id="KW-0853">WD repeat</keyword>
<name>A0A1I8IBA4_9PLAT</name>
<dbReference type="InterPro" id="IPR051859">
    <property type="entry name" value="DCAF"/>
</dbReference>
<accession>A0A1I8IBA4</accession>
<dbReference type="InterPro" id="IPR001680">
    <property type="entry name" value="WD40_rpt"/>
</dbReference>
<keyword evidence="7" id="KW-1185">Reference proteome</keyword>
<evidence type="ECO:0000256" key="1">
    <source>
        <dbReference type="ARBA" id="ARBA00022574"/>
    </source>
</evidence>
<dbReference type="PROSITE" id="PS50082">
    <property type="entry name" value="WD_REPEATS_2"/>
    <property type="match status" value="2"/>
</dbReference>
<dbReference type="PANTHER" id="PTHR19847:SF7">
    <property type="entry name" value="DDB1- AND CUL4-ASSOCIATED FACTOR 11"/>
    <property type="match status" value="1"/>
</dbReference>
<dbReference type="GO" id="GO:0080008">
    <property type="term" value="C:Cul4-RING E3 ubiquitin ligase complex"/>
    <property type="evidence" value="ECO:0007669"/>
    <property type="project" value="TreeGrafter"/>
</dbReference>
<evidence type="ECO:0000313" key="7">
    <source>
        <dbReference type="Proteomes" id="UP000095280"/>
    </source>
</evidence>
<dbReference type="WBParaSite" id="maker-uti_cns_0010987-snap-gene-0.1-mRNA-1">
    <property type="protein sequence ID" value="maker-uti_cns_0010987-snap-gene-0.1-mRNA-1"/>
    <property type="gene ID" value="maker-uti_cns_0010987-snap-gene-0.1"/>
</dbReference>
<dbReference type="InterPro" id="IPR032337">
    <property type="entry name" value="RPRD1A/B_C"/>
</dbReference>
<dbReference type="PROSITE" id="PS00678">
    <property type="entry name" value="WD_REPEATS_1"/>
    <property type="match status" value="1"/>
</dbReference>
<dbReference type="PROSITE" id="PS51391">
    <property type="entry name" value="CID"/>
    <property type="match status" value="1"/>
</dbReference>
<dbReference type="InterPro" id="IPR015943">
    <property type="entry name" value="WD40/YVTN_repeat-like_dom_sf"/>
</dbReference>
<keyword evidence="2" id="KW-0677">Repeat</keyword>
<sequence length="1606" mass="175560">MKLACASAASIALATRTAWPKSTLSIPSSLMRSCSELQPAISWSLISESRRPSNLQQQSAVSLSRRRDSQSCRDSPVCWKQSEGQLELTDEVLIEISCRACRRHHRCRQIRLQWPVLACCVEALAQSLLVRDINGRGKQLELIQHLLHFVCAAWGSSRKFKVGRAEFYFMITKIAAPGIRLAPQTGCRFCTQVQYNYCPWFPYGKEAGRFGSNLWLGRLAEAPAADAAAPVASPAEIPESLEDTASKLAWFETSAPSDPAQMLMRAQPLPPLPAVVSSMSPPASCREMLNWKGRQNKRTGPMLLCPIRKHLQDNSALKGCQRKGVQRIDRALEKRLKIVGTDADIPAVRNNQQTVARGQEFAEWLTSVWIKLMLVPQTREREQANFAIAMQQQTAETDEVRGSQRKKTNPIPTYLLNRHLHLDLKAAVPILLRVISRERSVKSRDRRPALVCRHHAGVPADQTSKMSRHILDVAVEQAQPKLSTENVALYHPLLLVSVIASGRALISAAFGVQQLVDDLRVVDVATSLKTGPVTDAAQVIKAVVPLHEKAGLAGLQAAASVRLADIDDHVPVTAGEGLVTRKVVPVEYSEAEIEAYFSPLGRTPKLQEAAQVPIVPGEVCVVASAEGQQATVEAFANLRGWRLRLETRLGRQEARCPRTLQGATMRTTHDQKTKNFKDNPRTTVVLETTYETYASKCGALSTMAAAVQPDPMRHPSWKSPSQRRRTVHRKRKLTLLYLMNDVVQNSRKQGPEFLRVFSAVLSHAMKDCAKAADAKVMASLDRLVRIWHERHVFEPDQLQCCRQILDKFAPRNAGRQSEGKTASASTGTDSAASAAAPATVAVGVAVGQDDDDDLPNEEEGDSDDSGQEGPVSPALRDAGVGSDDDDDNNGVGVGSAIATGYGGGAGVAASASALRAGLAEAREAAAAAAEAEAAEEQPDSEQILAELQFLAAAPSGSAEMRRRISRFPKHIVEEASVDACKNRRDCQRLLREVTQADEVCSAYNAQLSSEVARRRGFHSDLRAYCRQQRAALATGQRRLEDQRRRLRELRSLQKELSSHLANLPDLASLPAVSGGLAPLPSVGDLRLEIDDNVELVSDESDDSDNSFDHPGIESLLHLLGRDSAYATRSRSRLHDAPPRLSADFANSRLRHSVHRLLLDSSGGAAESCSHSHAAGQKAGGISFCFPFNSCTSAAGPAESSSASDASARGGGASRVSVANVALNRCLSFGAKQRYHLAHQHLPNNTRVVLKGRSFFFCGLFSEPGDVFMCAAQGTNSPIRLFDTREGNFRPLKSVLARDVGWSVLDLSLSPTGHHLVYSSWSHCLQLVGVHSDLHEPLSLLSADDADEGAYRGMFCHRWSSCGDLLVVGCNGGSLCLYDLAMRRPMWYPARHHNDVNTVCWADGGRGSNLLLSSGDDGIIKLWDLRCLRSASTAPPAAMFSGHQCGVVYLDSRQDGRHFLSNSKDQSIKLWDLRRPASNNFTNECRRKVAGHQFDYRYQSVPQFDSTPLSDDPSLATLTGHVVSRTLLRARFSPQATTGQRYVYAGSANGDVLIWDCLSGRLLRRLPGAHGNAPVRDVSWHPFDSQRLLSAGWDAKVRCSYYQGPKD</sequence>
<evidence type="ECO:0000256" key="4">
    <source>
        <dbReference type="SAM" id="Coils"/>
    </source>
</evidence>
<dbReference type="GO" id="GO:0043161">
    <property type="term" value="P:proteasome-mediated ubiquitin-dependent protein catabolic process"/>
    <property type="evidence" value="ECO:0007669"/>
    <property type="project" value="TreeGrafter"/>
</dbReference>
<feature type="repeat" description="WD" evidence="3">
    <location>
        <begin position="1439"/>
        <end position="1473"/>
    </location>
</feature>
<feature type="domain" description="CID" evidence="6">
    <location>
        <begin position="719"/>
        <end position="809"/>
    </location>
</feature>
<evidence type="ECO:0000259" key="6">
    <source>
        <dbReference type="PROSITE" id="PS51391"/>
    </source>
</evidence>
<dbReference type="PROSITE" id="PS50294">
    <property type="entry name" value="WD_REPEATS_REGION"/>
    <property type="match status" value="2"/>
</dbReference>
<evidence type="ECO:0000256" key="3">
    <source>
        <dbReference type="PROSITE-ProRule" id="PRU00221"/>
    </source>
</evidence>
<feature type="coiled-coil region" evidence="4">
    <location>
        <begin position="1032"/>
        <end position="1059"/>
    </location>
</feature>
<feature type="region of interest" description="Disordered" evidence="5">
    <location>
        <begin position="847"/>
        <end position="891"/>
    </location>
</feature>
<dbReference type="InterPro" id="IPR008942">
    <property type="entry name" value="ENTH_VHS"/>
</dbReference>
<dbReference type="SUPFAM" id="SSF50978">
    <property type="entry name" value="WD40 repeat-like"/>
    <property type="match status" value="1"/>
</dbReference>
<dbReference type="Pfam" id="PF00400">
    <property type="entry name" value="WD40"/>
    <property type="match status" value="3"/>
</dbReference>
<dbReference type="Gene3D" id="6.10.250.2560">
    <property type="match status" value="1"/>
</dbReference>
<reference evidence="8" key="1">
    <citation type="submission" date="2016-11" db="UniProtKB">
        <authorList>
            <consortium name="WormBaseParasite"/>
        </authorList>
    </citation>
    <scope>IDENTIFICATION</scope>
</reference>
<dbReference type="Pfam" id="PF16566">
    <property type="entry name" value="CREPT"/>
    <property type="match status" value="1"/>
</dbReference>
<dbReference type="Gene3D" id="1.25.40.90">
    <property type="match status" value="1"/>
</dbReference>
<proteinExistence type="predicted"/>
<dbReference type="SMART" id="SM00320">
    <property type="entry name" value="WD40"/>
    <property type="match status" value="7"/>
</dbReference>
<dbReference type="SMART" id="SM00582">
    <property type="entry name" value="RPR"/>
    <property type="match status" value="1"/>
</dbReference>
<evidence type="ECO:0000256" key="5">
    <source>
        <dbReference type="SAM" id="MobiDB-lite"/>
    </source>
</evidence>
<feature type="region of interest" description="Disordered" evidence="5">
    <location>
        <begin position="812"/>
        <end position="834"/>
    </location>
</feature>
<protein>
    <submittedName>
        <fullName evidence="8">CID domain-containing protein</fullName>
    </submittedName>
</protein>
<dbReference type="Gene3D" id="2.130.10.10">
    <property type="entry name" value="YVTN repeat-like/Quinoprotein amine dehydrogenase"/>
    <property type="match status" value="2"/>
</dbReference>
<dbReference type="InterPro" id="IPR006569">
    <property type="entry name" value="CID_dom"/>
</dbReference>
<dbReference type="PANTHER" id="PTHR19847">
    <property type="entry name" value="DDB1- AND CUL4-ASSOCIATED FACTOR 11"/>
    <property type="match status" value="1"/>
</dbReference>
<keyword evidence="4" id="KW-0175">Coiled coil</keyword>
<organism evidence="7 8">
    <name type="scientific">Macrostomum lignano</name>
    <dbReference type="NCBI Taxonomy" id="282301"/>
    <lineage>
        <taxon>Eukaryota</taxon>
        <taxon>Metazoa</taxon>
        <taxon>Spiralia</taxon>
        <taxon>Lophotrochozoa</taxon>
        <taxon>Platyhelminthes</taxon>
        <taxon>Rhabditophora</taxon>
        <taxon>Macrostomorpha</taxon>
        <taxon>Macrostomida</taxon>
        <taxon>Macrostomidae</taxon>
        <taxon>Macrostomum</taxon>
    </lineage>
</organism>